<comment type="caution">
    <text evidence="1">The sequence shown here is derived from an EMBL/GenBank/DDBJ whole genome shotgun (WGS) entry which is preliminary data.</text>
</comment>
<dbReference type="GO" id="GO:0042720">
    <property type="term" value="C:mitochondrial inner membrane peptidase complex"/>
    <property type="evidence" value="ECO:0007669"/>
    <property type="project" value="InterPro"/>
</dbReference>
<dbReference type="AlphaFoldDB" id="A0A3A2ZIH0"/>
<sequence>MAPIIQTHPASDLPHQVNIVNKNFQEKRRKGPAVDLKECPLYEMTQYSCNPPDNGVPQPGVVTCKPLVKLFRRCAGGMTVETTSWEPIRMAEEKRKAEERE</sequence>
<evidence type="ECO:0000313" key="2">
    <source>
        <dbReference type="Proteomes" id="UP000266188"/>
    </source>
</evidence>
<evidence type="ECO:0000313" key="1">
    <source>
        <dbReference type="EMBL" id="RJE17675.1"/>
    </source>
</evidence>
<gene>
    <name evidence="1" type="ORF">PHISCL_09987</name>
</gene>
<accession>A0A3A2ZIH0</accession>
<dbReference type="EMBL" id="MVGC01000777">
    <property type="protein sequence ID" value="RJE17675.1"/>
    <property type="molecule type" value="Genomic_DNA"/>
</dbReference>
<dbReference type="Proteomes" id="UP000266188">
    <property type="component" value="Unassembled WGS sequence"/>
</dbReference>
<keyword evidence="2" id="KW-1185">Reference proteome</keyword>
<dbReference type="InterPro" id="IPR024645">
    <property type="entry name" value="Mitochondr_Som1"/>
</dbReference>
<protein>
    <submittedName>
        <fullName evidence="1">Mitochondrial export protein Som1</fullName>
    </submittedName>
</protein>
<name>A0A3A2ZIH0_9EURO</name>
<reference evidence="2" key="1">
    <citation type="submission" date="2017-02" db="EMBL/GenBank/DDBJ databases">
        <authorList>
            <person name="Tafer H."/>
            <person name="Lopandic K."/>
        </authorList>
    </citation>
    <scope>NUCLEOTIDE SEQUENCE [LARGE SCALE GENOMIC DNA]</scope>
    <source>
        <strain evidence="2">CBS 366.77</strain>
    </source>
</reference>
<organism evidence="1 2">
    <name type="scientific">Aspergillus sclerotialis</name>
    <dbReference type="NCBI Taxonomy" id="2070753"/>
    <lineage>
        <taxon>Eukaryota</taxon>
        <taxon>Fungi</taxon>
        <taxon>Dikarya</taxon>
        <taxon>Ascomycota</taxon>
        <taxon>Pezizomycotina</taxon>
        <taxon>Eurotiomycetes</taxon>
        <taxon>Eurotiomycetidae</taxon>
        <taxon>Eurotiales</taxon>
        <taxon>Aspergillaceae</taxon>
        <taxon>Aspergillus</taxon>
        <taxon>Aspergillus subgen. Polypaecilum</taxon>
    </lineage>
</organism>
<dbReference type="OrthoDB" id="3983163at2759"/>
<proteinExistence type="predicted"/>
<dbReference type="Pfam" id="PF11093">
    <property type="entry name" value="Mitochondr_Som1"/>
    <property type="match status" value="1"/>
</dbReference>